<dbReference type="EMBL" id="BARW01035271">
    <property type="protein sequence ID" value="GAJ19083.1"/>
    <property type="molecule type" value="Genomic_DNA"/>
</dbReference>
<name>X1UNM9_9ZZZZ</name>
<dbReference type="AlphaFoldDB" id="X1UNM9"/>
<sequence>MNGNGDKKAKEVNDVLNRMGNEVVSLVATSRNLGENYAKLVELLGAPPGDGHGEYKETGGFRDRVILEHRDKNGNLLARRDSGWQE</sequence>
<evidence type="ECO:0000313" key="1">
    <source>
        <dbReference type="EMBL" id="GAJ19083.1"/>
    </source>
</evidence>
<reference evidence="1" key="1">
    <citation type="journal article" date="2014" name="Front. Microbiol.">
        <title>High frequency of phylogenetically diverse reductive dehalogenase-homologous genes in deep subseafloor sedimentary metagenomes.</title>
        <authorList>
            <person name="Kawai M."/>
            <person name="Futagami T."/>
            <person name="Toyoda A."/>
            <person name="Takaki Y."/>
            <person name="Nishi S."/>
            <person name="Hori S."/>
            <person name="Arai W."/>
            <person name="Tsubouchi T."/>
            <person name="Morono Y."/>
            <person name="Uchiyama I."/>
            <person name="Ito T."/>
            <person name="Fujiyama A."/>
            <person name="Inagaki F."/>
            <person name="Takami H."/>
        </authorList>
    </citation>
    <scope>NUCLEOTIDE SEQUENCE</scope>
    <source>
        <strain evidence="1">Expedition CK06-06</strain>
    </source>
</reference>
<protein>
    <submittedName>
        <fullName evidence="1">Uncharacterized protein</fullName>
    </submittedName>
</protein>
<feature type="non-terminal residue" evidence="1">
    <location>
        <position position="86"/>
    </location>
</feature>
<gene>
    <name evidence="1" type="ORF">S12H4_55054</name>
</gene>
<accession>X1UNM9</accession>
<comment type="caution">
    <text evidence="1">The sequence shown here is derived from an EMBL/GenBank/DDBJ whole genome shotgun (WGS) entry which is preliminary data.</text>
</comment>
<proteinExistence type="predicted"/>
<organism evidence="1">
    <name type="scientific">marine sediment metagenome</name>
    <dbReference type="NCBI Taxonomy" id="412755"/>
    <lineage>
        <taxon>unclassified sequences</taxon>
        <taxon>metagenomes</taxon>
        <taxon>ecological metagenomes</taxon>
    </lineage>
</organism>